<protein>
    <submittedName>
        <fullName evidence="2">Uncharacterized protein</fullName>
    </submittedName>
</protein>
<evidence type="ECO:0000313" key="2">
    <source>
        <dbReference type="EMBL" id="MED6198004.1"/>
    </source>
</evidence>
<evidence type="ECO:0000313" key="3">
    <source>
        <dbReference type="Proteomes" id="UP001341840"/>
    </source>
</evidence>
<feature type="region of interest" description="Disordered" evidence="1">
    <location>
        <begin position="1"/>
        <end position="23"/>
    </location>
</feature>
<feature type="non-terminal residue" evidence="2">
    <location>
        <position position="1"/>
    </location>
</feature>
<feature type="compositionally biased region" description="Low complexity" evidence="1">
    <location>
        <begin position="83"/>
        <end position="98"/>
    </location>
</feature>
<organism evidence="2 3">
    <name type="scientific">Stylosanthes scabra</name>
    <dbReference type="NCBI Taxonomy" id="79078"/>
    <lineage>
        <taxon>Eukaryota</taxon>
        <taxon>Viridiplantae</taxon>
        <taxon>Streptophyta</taxon>
        <taxon>Embryophyta</taxon>
        <taxon>Tracheophyta</taxon>
        <taxon>Spermatophyta</taxon>
        <taxon>Magnoliopsida</taxon>
        <taxon>eudicotyledons</taxon>
        <taxon>Gunneridae</taxon>
        <taxon>Pentapetalae</taxon>
        <taxon>rosids</taxon>
        <taxon>fabids</taxon>
        <taxon>Fabales</taxon>
        <taxon>Fabaceae</taxon>
        <taxon>Papilionoideae</taxon>
        <taxon>50 kb inversion clade</taxon>
        <taxon>dalbergioids sensu lato</taxon>
        <taxon>Dalbergieae</taxon>
        <taxon>Pterocarpus clade</taxon>
        <taxon>Stylosanthes</taxon>
    </lineage>
</organism>
<evidence type="ECO:0000256" key="1">
    <source>
        <dbReference type="SAM" id="MobiDB-lite"/>
    </source>
</evidence>
<sequence>PPKHHPQPSSHLSVPPSVTPHCHGAAQSILSHHHHSLSPLFLQLRHIPTPPPSHSRPHTQNRCPLHHHHHHDLNLTASHHHSPSVSLSPPRLRESSSSQADPSFQQALLPLYIYPLPAGKHSMNTTKQPNKSSTITPEYRLRATDASFETDENAYFNK</sequence>
<accession>A0ABU6XJ07</accession>
<proteinExistence type="predicted"/>
<comment type="caution">
    <text evidence="2">The sequence shown here is derived from an EMBL/GenBank/DDBJ whole genome shotgun (WGS) entry which is preliminary data.</text>
</comment>
<dbReference type="EMBL" id="JASCZI010212019">
    <property type="protein sequence ID" value="MED6198004.1"/>
    <property type="molecule type" value="Genomic_DNA"/>
</dbReference>
<name>A0ABU6XJ07_9FABA</name>
<feature type="compositionally biased region" description="Basic residues" evidence="1">
    <location>
        <begin position="55"/>
        <end position="71"/>
    </location>
</feature>
<reference evidence="2 3" key="1">
    <citation type="journal article" date="2023" name="Plants (Basel)">
        <title>Bridging the Gap: Combining Genomics and Transcriptomics Approaches to Understand Stylosanthes scabra, an Orphan Legume from the Brazilian Caatinga.</title>
        <authorList>
            <person name="Ferreira-Neto J.R.C."/>
            <person name="da Silva M.D."/>
            <person name="Binneck E."/>
            <person name="de Melo N.F."/>
            <person name="da Silva R.H."/>
            <person name="de Melo A.L.T.M."/>
            <person name="Pandolfi V."/>
            <person name="Bustamante F.O."/>
            <person name="Brasileiro-Vidal A.C."/>
            <person name="Benko-Iseppon A.M."/>
        </authorList>
    </citation>
    <scope>NUCLEOTIDE SEQUENCE [LARGE SCALE GENOMIC DNA]</scope>
    <source>
        <tissue evidence="2">Leaves</tissue>
    </source>
</reference>
<keyword evidence="3" id="KW-1185">Reference proteome</keyword>
<dbReference type="Proteomes" id="UP001341840">
    <property type="component" value="Unassembled WGS sequence"/>
</dbReference>
<gene>
    <name evidence="2" type="ORF">PIB30_062028</name>
</gene>
<feature type="region of interest" description="Disordered" evidence="1">
    <location>
        <begin position="44"/>
        <end position="102"/>
    </location>
</feature>